<dbReference type="PROSITE" id="PS51257">
    <property type="entry name" value="PROKAR_LIPOPROTEIN"/>
    <property type="match status" value="1"/>
</dbReference>
<dbReference type="Pfam" id="PF17170">
    <property type="entry name" value="DUF5128"/>
    <property type="match status" value="1"/>
</dbReference>
<evidence type="ECO:0000313" key="1">
    <source>
        <dbReference type="EMBL" id="MQN89135.1"/>
    </source>
</evidence>
<organism evidence="1 2">
    <name type="scientific">Segatella copri</name>
    <dbReference type="NCBI Taxonomy" id="165179"/>
    <lineage>
        <taxon>Bacteria</taxon>
        <taxon>Pseudomonadati</taxon>
        <taxon>Bacteroidota</taxon>
        <taxon>Bacteroidia</taxon>
        <taxon>Bacteroidales</taxon>
        <taxon>Prevotellaceae</taxon>
        <taxon>Segatella</taxon>
    </lineage>
</organism>
<dbReference type="Proteomes" id="UP000420635">
    <property type="component" value="Unassembled WGS sequence"/>
</dbReference>
<evidence type="ECO:0000313" key="2">
    <source>
        <dbReference type="Proteomes" id="UP000420635"/>
    </source>
</evidence>
<protein>
    <submittedName>
        <fullName evidence="1">6-bladed beta-propeller</fullName>
    </submittedName>
</protein>
<name>A0A646HHU4_9BACT</name>
<proteinExistence type="predicted"/>
<reference evidence="2" key="1">
    <citation type="submission" date="2019-09" db="EMBL/GenBank/DDBJ databases">
        <title>Distinct polysaccharide growth profiles of human intestinal Prevotella copri isolates.</title>
        <authorList>
            <person name="Fehlner-Peach H."/>
            <person name="Magnabosco C."/>
            <person name="Raghavan V."/>
            <person name="Scher J.U."/>
            <person name="Tett A."/>
            <person name="Cox L.M."/>
            <person name="Gottsegen C."/>
            <person name="Watters A."/>
            <person name="Wiltshire- Gordon J.D."/>
            <person name="Segata N."/>
            <person name="Bonneau R."/>
            <person name="Littman D.R."/>
        </authorList>
    </citation>
    <scope>NUCLEOTIDE SEQUENCE [LARGE SCALE GENOMIC DNA]</scope>
    <source>
        <strain evidence="2">iP54</strain>
    </source>
</reference>
<dbReference type="RefSeq" id="WP_153112640.1">
    <property type="nucleotide sequence ID" value="NZ_VZAS01000027.1"/>
</dbReference>
<dbReference type="AlphaFoldDB" id="A0A646HHU4"/>
<comment type="caution">
    <text evidence="1">The sequence shown here is derived from an EMBL/GenBank/DDBJ whole genome shotgun (WGS) entry which is preliminary data.</text>
</comment>
<gene>
    <name evidence="1" type="ORF">F7D59_04495</name>
</gene>
<dbReference type="EMBL" id="VZBQ01000049">
    <property type="protein sequence ID" value="MQN89135.1"/>
    <property type="molecule type" value="Genomic_DNA"/>
</dbReference>
<accession>A0A646HHU4</accession>
<sequence>MKKVFFRLFCTVIVISYFSLLSSCQHQQEKVCPVINLGNVKECSVSDLFSKIEIVPLAMREGNFLGNVDRVQVSDNYYVVYDSRQILTVFDKTGKFVSSSEDKIGNGHEEYSIVMGYSYNPYNNNIEILTPAHLLCYDVNFNLLKKVKLPTKLAKSKDTGLMFDHIYDLSKHLHVLIPTSVSGESTGMLVFDSSSSKILKNIDYEMDEIDKINMQSDCFFLRKGSAVTFVPPIYSNYIYTFDATTMECSRKYKFEGGSNMLTKNDLEAFGSNENKKNLFLMNTDKEILVSKMEVDKTIIVHVKKGNRLPDWYSVLYDKASGELKKINLYSGKKKIFPLIKNVDAQSLYAYVEKQDLPSMLECWKQMGCNVEGNVLNGDGFIVKYTLK</sequence>